<keyword evidence="2" id="KW-1185">Reference proteome</keyword>
<name>A0AAV5UM17_9BILA</name>
<protein>
    <submittedName>
        <fullName evidence="1">Uncharacterized protein</fullName>
    </submittedName>
</protein>
<gene>
    <name evidence="1" type="ORF">PENTCL1PPCAC_29074</name>
</gene>
<accession>A0AAV5UM17</accession>
<sequence>GVGSVSAHEFSSPLPRSVFLSPCNCADGWNEVFCSQRFTHSSQDEISPQSPTVCICRKLHDSNLRCEQILTRCFKKESGCKCCVMQDEEFCDAVECKDNQPQF</sequence>
<dbReference type="EMBL" id="BTSX01000006">
    <property type="protein sequence ID" value="GMT06900.1"/>
    <property type="molecule type" value="Genomic_DNA"/>
</dbReference>
<feature type="non-terminal residue" evidence="1">
    <location>
        <position position="1"/>
    </location>
</feature>
<feature type="non-terminal residue" evidence="1">
    <location>
        <position position="103"/>
    </location>
</feature>
<proteinExistence type="predicted"/>
<dbReference type="Proteomes" id="UP001432027">
    <property type="component" value="Unassembled WGS sequence"/>
</dbReference>
<reference evidence="1" key="1">
    <citation type="submission" date="2023-10" db="EMBL/GenBank/DDBJ databases">
        <title>Genome assembly of Pristionchus species.</title>
        <authorList>
            <person name="Yoshida K."/>
            <person name="Sommer R.J."/>
        </authorList>
    </citation>
    <scope>NUCLEOTIDE SEQUENCE</scope>
    <source>
        <strain evidence="1">RS0144</strain>
    </source>
</reference>
<dbReference type="AlphaFoldDB" id="A0AAV5UM17"/>
<evidence type="ECO:0000313" key="2">
    <source>
        <dbReference type="Proteomes" id="UP001432027"/>
    </source>
</evidence>
<evidence type="ECO:0000313" key="1">
    <source>
        <dbReference type="EMBL" id="GMT06900.1"/>
    </source>
</evidence>
<comment type="caution">
    <text evidence="1">The sequence shown here is derived from an EMBL/GenBank/DDBJ whole genome shotgun (WGS) entry which is preliminary data.</text>
</comment>
<organism evidence="1 2">
    <name type="scientific">Pristionchus entomophagus</name>
    <dbReference type="NCBI Taxonomy" id="358040"/>
    <lineage>
        <taxon>Eukaryota</taxon>
        <taxon>Metazoa</taxon>
        <taxon>Ecdysozoa</taxon>
        <taxon>Nematoda</taxon>
        <taxon>Chromadorea</taxon>
        <taxon>Rhabditida</taxon>
        <taxon>Rhabditina</taxon>
        <taxon>Diplogasteromorpha</taxon>
        <taxon>Diplogasteroidea</taxon>
        <taxon>Neodiplogasteridae</taxon>
        <taxon>Pristionchus</taxon>
    </lineage>
</organism>